<proteinExistence type="inferred from homology"/>
<dbReference type="GO" id="GO:0000122">
    <property type="term" value="P:negative regulation of transcription by RNA polymerase II"/>
    <property type="evidence" value="ECO:0007669"/>
    <property type="project" value="TreeGrafter"/>
</dbReference>
<reference evidence="11 12" key="1">
    <citation type="submission" date="2018-05" db="EMBL/GenBank/DDBJ databases">
        <title>Draft genome sequence of Scytalidium lignicola DSM 105466, a ubiquitous saprotrophic fungus.</title>
        <authorList>
            <person name="Buettner E."/>
            <person name="Gebauer A.M."/>
            <person name="Hofrichter M."/>
            <person name="Liers C."/>
            <person name="Kellner H."/>
        </authorList>
    </citation>
    <scope>NUCLEOTIDE SEQUENCE [LARGE SCALE GENOMIC DNA]</scope>
    <source>
        <strain evidence="11 12">DSM 105466</strain>
    </source>
</reference>
<keyword evidence="7" id="KW-0539">Nucleus</keyword>
<comment type="similarity">
    <text evidence="2">Belongs to the SWC4 family.</text>
</comment>
<name>A0A3E2H8Z1_SCYLI</name>
<evidence type="ECO:0000313" key="12">
    <source>
        <dbReference type="Proteomes" id="UP000258309"/>
    </source>
</evidence>
<evidence type="ECO:0000256" key="7">
    <source>
        <dbReference type="ARBA" id="ARBA00023242"/>
    </source>
</evidence>
<dbReference type="InterPro" id="IPR027109">
    <property type="entry name" value="Swc4/Dmap1"/>
</dbReference>
<dbReference type="EMBL" id="NCSJ02000121">
    <property type="protein sequence ID" value="RFU29661.1"/>
    <property type="molecule type" value="Genomic_DNA"/>
</dbReference>
<keyword evidence="5" id="KW-0805">Transcription regulation</keyword>
<feature type="compositionally biased region" description="Low complexity" evidence="9">
    <location>
        <begin position="358"/>
        <end position="372"/>
    </location>
</feature>
<protein>
    <recommendedName>
        <fullName evidence="3">SWR1-complex protein 4</fullName>
    </recommendedName>
</protein>
<keyword evidence="12" id="KW-1185">Reference proteome</keyword>
<feature type="non-terminal residue" evidence="11">
    <location>
        <position position="1"/>
    </location>
</feature>
<evidence type="ECO:0000256" key="6">
    <source>
        <dbReference type="ARBA" id="ARBA00023163"/>
    </source>
</evidence>
<dbReference type="GO" id="GO:0003714">
    <property type="term" value="F:transcription corepressor activity"/>
    <property type="evidence" value="ECO:0007669"/>
    <property type="project" value="TreeGrafter"/>
</dbReference>
<keyword evidence="6" id="KW-0804">Transcription</keyword>
<feature type="region of interest" description="Disordered" evidence="9">
    <location>
        <begin position="1"/>
        <end position="26"/>
    </location>
</feature>
<evidence type="ECO:0000256" key="8">
    <source>
        <dbReference type="SAM" id="Coils"/>
    </source>
</evidence>
<feature type="coiled-coil region" evidence="8">
    <location>
        <begin position="259"/>
        <end position="289"/>
    </location>
</feature>
<dbReference type="Pfam" id="PF16282">
    <property type="entry name" value="SANT_DAMP1_like"/>
    <property type="match status" value="1"/>
</dbReference>
<keyword evidence="4" id="KW-0156">Chromatin regulator</keyword>
<dbReference type="Gene3D" id="1.10.10.60">
    <property type="entry name" value="Homeodomain-like"/>
    <property type="match status" value="1"/>
</dbReference>
<dbReference type="GO" id="GO:0006338">
    <property type="term" value="P:chromatin remodeling"/>
    <property type="evidence" value="ECO:0007669"/>
    <property type="project" value="InterPro"/>
</dbReference>
<feature type="region of interest" description="Disordered" evidence="9">
    <location>
        <begin position="322"/>
        <end position="392"/>
    </location>
</feature>
<organism evidence="11 12">
    <name type="scientific">Scytalidium lignicola</name>
    <name type="common">Hyphomycete</name>
    <dbReference type="NCBI Taxonomy" id="5539"/>
    <lineage>
        <taxon>Eukaryota</taxon>
        <taxon>Fungi</taxon>
        <taxon>Dikarya</taxon>
        <taxon>Ascomycota</taxon>
        <taxon>Pezizomycotina</taxon>
        <taxon>Leotiomycetes</taxon>
        <taxon>Leotiomycetes incertae sedis</taxon>
        <taxon>Scytalidium</taxon>
    </lineage>
</organism>
<evidence type="ECO:0000256" key="9">
    <source>
        <dbReference type="SAM" id="MobiDB-lite"/>
    </source>
</evidence>
<dbReference type="GO" id="GO:0000812">
    <property type="term" value="C:Swr1 complex"/>
    <property type="evidence" value="ECO:0007669"/>
    <property type="project" value="TreeGrafter"/>
</dbReference>
<evidence type="ECO:0000256" key="1">
    <source>
        <dbReference type="ARBA" id="ARBA00004123"/>
    </source>
</evidence>
<evidence type="ECO:0000313" key="11">
    <source>
        <dbReference type="EMBL" id="RFU29661.1"/>
    </source>
</evidence>
<dbReference type="OMA" id="GNTTMYQ"/>
<dbReference type="AlphaFoldDB" id="A0A3E2H8Z1"/>
<sequence>MLDLPGAAAPRPAKKQKTTGPRLSGLKGLAREVQSLGGDNPIAIVPEISVFKKRRLLSRKPAARWELKSFKNSARDDEFILRHWKRKVEAPITPAGGDANGEGEEKKEAVQEQVEDSTFAKFNVKVNIPIYNDDEYNKQLQSEHWTKDETDYLISLVRDFDLRWPVIWDRYDYQPPPLEIVNGEDSTALVASPRVRNMEELKARYYAVAAKMMAIRKPLQFMGQAEFNLHELMSNFNPAQELARKKFAEQAFYRTKEEIREEESLLLELKRILARSEKLAEERRELYARLETPPSTGNIGVYTTSQGLAQLFQQLMAADKAKKRKSLMGPDGISPAPVPSAQQQAFDRRESGHREPPSASGGAAATTASTKKGGQGPAERKKLTEEEERTYGISHHERLTGGPAFRHEKINRPINTKSTVQQTKIANTLAELEVPPRLIMPTVTVASAFENLLHSINILLDSKKVADKLSAEIAVAKAHKEEKEKKAKAENGEGGDAESGANADAEGADDNVKVEEGEKDKGSTTGSVRGSSVHKRSASVLSAVSDKSTKRMKK</sequence>
<dbReference type="Proteomes" id="UP000258309">
    <property type="component" value="Unassembled WGS sequence"/>
</dbReference>
<dbReference type="PANTHER" id="PTHR12855">
    <property type="entry name" value="DNA METHYLTRANSFERASE 1-ASSOCIATED PROTEIN 1 FAMILY MEMBER"/>
    <property type="match status" value="1"/>
</dbReference>
<feature type="domain" description="DAMP1 SANT/Myb-like" evidence="10">
    <location>
        <begin position="118"/>
        <end position="213"/>
    </location>
</feature>
<evidence type="ECO:0000256" key="4">
    <source>
        <dbReference type="ARBA" id="ARBA00022853"/>
    </source>
</evidence>
<evidence type="ECO:0000256" key="2">
    <source>
        <dbReference type="ARBA" id="ARBA00006918"/>
    </source>
</evidence>
<feature type="compositionally biased region" description="Basic and acidic residues" evidence="9">
    <location>
        <begin position="346"/>
        <end position="356"/>
    </location>
</feature>
<evidence type="ECO:0000256" key="5">
    <source>
        <dbReference type="ARBA" id="ARBA00023015"/>
    </source>
</evidence>
<gene>
    <name evidence="11" type="ORF">B7463_g6667</name>
</gene>
<comment type="subcellular location">
    <subcellularLocation>
        <location evidence="1">Nucleus</location>
    </subcellularLocation>
</comment>
<feature type="compositionally biased region" description="Basic and acidic residues" evidence="9">
    <location>
        <begin position="478"/>
        <end position="491"/>
    </location>
</feature>
<dbReference type="InterPro" id="IPR032563">
    <property type="entry name" value="DAMP1_SANT-like"/>
</dbReference>
<dbReference type="PANTHER" id="PTHR12855:SF10">
    <property type="entry name" value="DNA METHYLTRANSFERASE 1-ASSOCIATED PROTEIN 1"/>
    <property type="match status" value="1"/>
</dbReference>
<dbReference type="GO" id="GO:0035267">
    <property type="term" value="C:NuA4 histone acetyltransferase complex"/>
    <property type="evidence" value="ECO:0007669"/>
    <property type="project" value="InterPro"/>
</dbReference>
<keyword evidence="8" id="KW-0175">Coiled coil</keyword>
<dbReference type="GO" id="GO:0006281">
    <property type="term" value="P:DNA repair"/>
    <property type="evidence" value="ECO:0007669"/>
    <property type="project" value="InterPro"/>
</dbReference>
<evidence type="ECO:0000259" key="10">
    <source>
        <dbReference type="Pfam" id="PF16282"/>
    </source>
</evidence>
<feature type="region of interest" description="Disordered" evidence="9">
    <location>
        <begin position="478"/>
        <end position="554"/>
    </location>
</feature>
<dbReference type="OrthoDB" id="19740at2759"/>
<dbReference type="STRING" id="5539.A0A3E2H8Z1"/>
<feature type="compositionally biased region" description="Basic and acidic residues" evidence="9">
    <location>
        <begin position="510"/>
        <end position="522"/>
    </location>
</feature>
<feature type="non-terminal residue" evidence="11">
    <location>
        <position position="554"/>
    </location>
</feature>
<accession>A0A3E2H8Z1</accession>
<comment type="caution">
    <text evidence="11">The sequence shown here is derived from an EMBL/GenBank/DDBJ whole genome shotgun (WGS) entry which is preliminary data.</text>
</comment>
<evidence type="ECO:0000256" key="3">
    <source>
        <dbReference type="ARBA" id="ARBA00019132"/>
    </source>
</evidence>